<proteinExistence type="predicted"/>
<keyword evidence="1" id="KW-0732">Signal</keyword>
<dbReference type="OrthoDB" id="5814313at2759"/>
<accession>A0A238C4J6</accession>
<sequence>MLLIFYIFVLPGIITDDNAYNYTLSQCGISLGDNYSLTWQVIGKRVHFELILSSIPKDEDFWIGIGFSKIQINSPVNESEVLAILKLQDVISLENFSIKFYMRPVLMNETFVEPVFDALICDLSALCMPYSINNSSNELHPRDRRQTFTNNNIQTNRTNNLEIPKLYNPVINPSSPNYTAVLRQNQEALSKYEDSSCTLPDPYWCKSYVKQYVSWQQTYNNLSIVRICEPLKTSVANADNRCCQAVRSIGC</sequence>
<protein>
    <recommendedName>
        <fullName evidence="4">DOMON domain-containing protein</fullName>
    </recommendedName>
</protein>
<dbReference type="EMBL" id="KZ269978">
    <property type="protein sequence ID" value="OZC12076.1"/>
    <property type="molecule type" value="Genomic_DNA"/>
</dbReference>
<evidence type="ECO:0000313" key="3">
    <source>
        <dbReference type="Proteomes" id="UP000242913"/>
    </source>
</evidence>
<reference evidence="2 3" key="1">
    <citation type="submission" date="2015-12" db="EMBL/GenBank/DDBJ databases">
        <title>Draft genome of the nematode, Onchocerca flexuosa.</title>
        <authorList>
            <person name="Mitreva M."/>
        </authorList>
    </citation>
    <scope>NUCLEOTIDE SEQUENCE [LARGE SCALE GENOMIC DNA]</scope>
    <source>
        <strain evidence="2">Red Deer</strain>
    </source>
</reference>
<dbReference type="Proteomes" id="UP000242913">
    <property type="component" value="Unassembled WGS sequence"/>
</dbReference>
<evidence type="ECO:0000313" key="2">
    <source>
        <dbReference type="EMBL" id="OZC12076.1"/>
    </source>
</evidence>
<evidence type="ECO:0008006" key="4">
    <source>
        <dbReference type="Google" id="ProtNLM"/>
    </source>
</evidence>
<organism evidence="2 3">
    <name type="scientific">Onchocerca flexuosa</name>
    <dbReference type="NCBI Taxonomy" id="387005"/>
    <lineage>
        <taxon>Eukaryota</taxon>
        <taxon>Metazoa</taxon>
        <taxon>Ecdysozoa</taxon>
        <taxon>Nematoda</taxon>
        <taxon>Chromadorea</taxon>
        <taxon>Rhabditida</taxon>
        <taxon>Spirurina</taxon>
        <taxon>Spiruromorpha</taxon>
        <taxon>Filarioidea</taxon>
        <taxon>Onchocercidae</taxon>
        <taxon>Onchocerca</taxon>
    </lineage>
</organism>
<evidence type="ECO:0000256" key="1">
    <source>
        <dbReference type="SAM" id="SignalP"/>
    </source>
</evidence>
<keyword evidence="3" id="KW-1185">Reference proteome</keyword>
<dbReference type="AlphaFoldDB" id="A0A238C4J6"/>
<gene>
    <name evidence="2" type="ORF">X798_00595</name>
</gene>
<name>A0A238C4J6_9BILA</name>
<feature type="chain" id="PRO_5012986148" description="DOMON domain-containing protein" evidence="1">
    <location>
        <begin position="20"/>
        <end position="251"/>
    </location>
</feature>
<feature type="signal peptide" evidence="1">
    <location>
        <begin position="1"/>
        <end position="19"/>
    </location>
</feature>